<dbReference type="Proteomes" id="UP000051739">
    <property type="component" value="Unassembled WGS sequence"/>
</dbReference>
<dbReference type="Pfam" id="PF06160">
    <property type="entry name" value="EzrA"/>
    <property type="match status" value="1"/>
</dbReference>
<sequence length="567" mass="65049">MLQVLIGIIVIAIVVVCAMYLYQRNLLKKVNALRDQINVIENYDLEARLSDENVTDFSGETLKKFTELRTKYDEKAMPAVAEAVEIADEIEEDFHGTAALSMGGRVKELQDAVDDAKELLDSIQLEVKAFDDEIEAQNQASDQLRTWFRKYHKELDEQAYKYGDSVTKLNERLTDLEARFNKFCEIADDGDREAAAEVLTDVKNGTADFEELVEQIPELCQPLLQEFPDQLAELKQGYGHLISENYHFTEPDIDHLVEALEVKRQATLERVADLDLTQVKETNEGMASEIDRLYDVMEQEIDARPKVQQMLIPFAEHLTHAKNQNRLLTNELDRLSISYTLNNDEIATARQLDEQLKQIEADFNADQKRLEAKTAIDSQILANLQAGEKAMTAVEEQQTEINDSVAELQNDEKLARDAVQRFVADLRATKRHVESLNLPGIPMDYMDFFFLVSDELSQLSKDMNKQQINMDEITKKMLVLQDDFEKLHEKTDSIRDSATLTERVIQYAQRLSMQHPELDDAINRSQQLFSEFEYSRALETIGAAVENIEPGVFKQIEDSYYREVGKR</sequence>
<protein>
    <recommendedName>
        <fullName evidence="6">Septation ring formation regulator EzrA</fullName>
    </recommendedName>
</protein>
<reference evidence="8 9" key="1">
    <citation type="journal article" date="2015" name="Genome Announc.">
        <title>Expanding the biotechnology potential of lactobacilli through comparative genomics of 213 strains and associated genera.</title>
        <authorList>
            <person name="Sun Z."/>
            <person name="Harris H.M."/>
            <person name="McCann A."/>
            <person name="Guo C."/>
            <person name="Argimon S."/>
            <person name="Zhang W."/>
            <person name="Yang X."/>
            <person name="Jeffery I.B."/>
            <person name="Cooney J.C."/>
            <person name="Kagawa T.F."/>
            <person name="Liu W."/>
            <person name="Song Y."/>
            <person name="Salvetti E."/>
            <person name="Wrobel A."/>
            <person name="Rasinkangas P."/>
            <person name="Parkhill J."/>
            <person name="Rea M.C."/>
            <person name="O'Sullivan O."/>
            <person name="Ritari J."/>
            <person name="Douillard F.P."/>
            <person name="Paul Ross R."/>
            <person name="Yang R."/>
            <person name="Briner A.E."/>
            <person name="Felis G.E."/>
            <person name="de Vos W.M."/>
            <person name="Barrangou R."/>
            <person name="Klaenhammer T.R."/>
            <person name="Caufield P.W."/>
            <person name="Cui Y."/>
            <person name="Zhang H."/>
            <person name="O'Toole P.W."/>
        </authorList>
    </citation>
    <scope>NUCLEOTIDE SEQUENCE [LARGE SCALE GENOMIC DNA]</scope>
    <source>
        <strain evidence="8 9">DSM 16045</strain>
    </source>
</reference>
<keyword evidence="6 8" id="KW-0132">Cell division</keyword>
<dbReference type="AlphaFoldDB" id="A0A0R1VD93"/>
<evidence type="ECO:0000256" key="6">
    <source>
        <dbReference type="HAMAP-Rule" id="MF_00728"/>
    </source>
</evidence>
<comment type="function">
    <text evidence="6">Negative regulator of FtsZ ring formation; modulates the frequency and position of FtsZ ring formation. Inhibits FtsZ ring formation at polar sites. Interacts either with FtsZ or with one of its binding partners to promote depolymerization.</text>
</comment>
<organism evidence="8 9">
    <name type="scientific">Limosilactobacillus gastricus DSM 16045</name>
    <dbReference type="NCBI Taxonomy" id="1423749"/>
    <lineage>
        <taxon>Bacteria</taxon>
        <taxon>Bacillati</taxon>
        <taxon>Bacillota</taxon>
        <taxon>Bacilli</taxon>
        <taxon>Lactobacillales</taxon>
        <taxon>Lactobacillaceae</taxon>
        <taxon>Limosilactobacillus</taxon>
    </lineage>
</organism>
<evidence type="ECO:0000256" key="1">
    <source>
        <dbReference type="ARBA" id="ARBA00022692"/>
    </source>
</evidence>
<dbReference type="EMBL" id="AZFN01000002">
    <property type="protein sequence ID" value="KRM03457.1"/>
    <property type="molecule type" value="Genomic_DNA"/>
</dbReference>
<evidence type="ECO:0000256" key="5">
    <source>
        <dbReference type="ARBA" id="ARBA00023210"/>
    </source>
</evidence>
<feature type="transmembrane region" description="Helical" evidence="7">
    <location>
        <begin position="6"/>
        <end position="22"/>
    </location>
</feature>
<dbReference type="GO" id="GO:0005940">
    <property type="term" value="C:septin ring"/>
    <property type="evidence" value="ECO:0007669"/>
    <property type="project" value="InterPro"/>
</dbReference>
<evidence type="ECO:0000256" key="3">
    <source>
        <dbReference type="ARBA" id="ARBA00023054"/>
    </source>
</evidence>
<evidence type="ECO:0000256" key="4">
    <source>
        <dbReference type="ARBA" id="ARBA00023136"/>
    </source>
</evidence>
<name>A0A0R1VD93_9LACO</name>
<dbReference type="PATRIC" id="fig|1423749.3.peg.782"/>
<keyword evidence="4 6" id="KW-0472">Membrane</keyword>
<evidence type="ECO:0000256" key="7">
    <source>
        <dbReference type="SAM" id="Phobius"/>
    </source>
</evidence>
<comment type="caution">
    <text evidence="8">The sequence shown here is derived from an EMBL/GenBank/DDBJ whole genome shotgun (WGS) entry which is preliminary data.</text>
</comment>
<keyword evidence="2 6" id="KW-1133">Transmembrane helix</keyword>
<evidence type="ECO:0000313" key="8">
    <source>
        <dbReference type="EMBL" id="KRM03457.1"/>
    </source>
</evidence>
<dbReference type="HAMAP" id="MF_00728">
    <property type="entry name" value="EzrA"/>
    <property type="match status" value="1"/>
</dbReference>
<keyword evidence="6" id="KW-0131">Cell cycle</keyword>
<feature type="topological domain" description="Extracellular" evidence="6">
    <location>
        <begin position="1"/>
        <end position="3"/>
    </location>
</feature>
<evidence type="ECO:0000256" key="2">
    <source>
        <dbReference type="ARBA" id="ARBA00022989"/>
    </source>
</evidence>
<keyword evidence="6" id="KW-1003">Cell membrane</keyword>
<feature type="topological domain" description="Cytoplasmic" evidence="6">
    <location>
        <begin position="23"/>
        <end position="567"/>
    </location>
</feature>
<keyword evidence="3 6" id="KW-0175">Coiled coil</keyword>
<feature type="coiled-coil region" evidence="6">
    <location>
        <begin position="318"/>
        <end position="414"/>
    </location>
</feature>
<comment type="subcellular location">
    <subcellularLocation>
        <location evidence="6">Cell membrane</location>
        <topology evidence="6">Single-pass membrane protein</topology>
    </subcellularLocation>
    <text evidence="6">Colocalized with FtsZ to the nascent septal site.</text>
</comment>
<dbReference type="GO" id="GO:0000917">
    <property type="term" value="P:division septum assembly"/>
    <property type="evidence" value="ECO:0007669"/>
    <property type="project" value="UniProtKB-KW"/>
</dbReference>
<accession>A0A0R1VD93</accession>
<dbReference type="GO" id="GO:0000921">
    <property type="term" value="P:septin ring assembly"/>
    <property type="evidence" value="ECO:0007669"/>
    <property type="project" value="InterPro"/>
</dbReference>
<keyword evidence="1 6" id="KW-0812">Transmembrane</keyword>
<gene>
    <name evidence="6" type="primary">ezrA</name>
    <name evidence="8" type="ORF">FC60_GL000778</name>
</gene>
<dbReference type="RefSeq" id="WP_056936655.1">
    <property type="nucleotide sequence ID" value="NZ_AZFN01000002.1"/>
</dbReference>
<dbReference type="InterPro" id="IPR010379">
    <property type="entry name" value="EzrA"/>
</dbReference>
<feature type="coiled-coil region" evidence="6">
    <location>
        <begin position="456"/>
        <end position="490"/>
    </location>
</feature>
<dbReference type="GO" id="GO:0005886">
    <property type="term" value="C:plasma membrane"/>
    <property type="evidence" value="ECO:0007669"/>
    <property type="project" value="UniProtKB-SubCell"/>
</dbReference>
<comment type="similarity">
    <text evidence="6">Belongs to the EzrA family.</text>
</comment>
<keyword evidence="5 6" id="KW-0717">Septation</keyword>
<keyword evidence="9" id="KW-1185">Reference proteome</keyword>
<feature type="coiled-coil region" evidence="6">
    <location>
        <begin position="106"/>
        <end position="140"/>
    </location>
</feature>
<proteinExistence type="inferred from homology"/>
<evidence type="ECO:0000313" key="9">
    <source>
        <dbReference type="Proteomes" id="UP000051739"/>
    </source>
</evidence>